<sequence length="178" mass="20494">MPSEQTDQANIEQWVFKPRSLLVLCWVAVPFFLTTWLVWFAFAWAGRLGWLFGLLSVLCAGIGIAGWKMWQNSRRNTGRVREFIRLDEDGLSYCIHGCGAGKVKYAWIRSVYQVHTRGCQGIAVEYRRPETGVVLDTIMLTDLDRLDLGRNGFKLADPHDIITKAIRARCQDRQLYRI</sequence>
<dbReference type="Proteomes" id="UP000031390">
    <property type="component" value="Unassembled WGS sequence"/>
</dbReference>
<organism evidence="2 4">
    <name type="scientific">Morococcus cerebrosus</name>
    <dbReference type="NCBI Taxonomy" id="1056807"/>
    <lineage>
        <taxon>Bacteria</taxon>
        <taxon>Pseudomonadati</taxon>
        <taxon>Pseudomonadota</taxon>
        <taxon>Betaproteobacteria</taxon>
        <taxon>Neisseriales</taxon>
        <taxon>Neisseriaceae</taxon>
        <taxon>Morococcus</taxon>
    </lineage>
</organism>
<protein>
    <submittedName>
        <fullName evidence="2">Uncharacterized protein</fullName>
    </submittedName>
</protein>
<dbReference type="Proteomes" id="UP000829504">
    <property type="component" value="Chromosome"/>
</dbReference>
<dbReference type="PATRIC" id="fig|1056807.3.peg.95"/>
<proteinExistence type="predicted"/>
<keyword evidence="1" id="KW-0472">Membrane</keyword>
<keyword evidence="1" id="KW-0812">Transmembrane</keyword>
<dbReference type="RefSeq" id="WP_039404474.1">
    <property type="nucleotide sequence ID" value="NZ_CP094242.1"/>
</dbReference>
<dbReference type="EMBL" id="JUFZ01000003">
    <property type="protein sequence ID" value="KIC13224.1"/>
    <property type="molecule type" value="Genomic_DNA"/>
</dbReference>
<reference evidence="2 4" key="1">
    <citation type="submission" date="2014-12" db="EMBL/GenBank/DDBJ databases">
        <title>Genome sequence of Morococcus cerebrosus.</title>
        <authorList>
            <person name="Shin S.-K."/>
            <person name="Yi H."/>
        </authorList>
    </citation>
    <scope>NUCLEOTIDE SEQUENCE [LARGE SCALE GENOMIC DNA]</scope>
    <source>
        <strain evidence="2 4">CIP 81.93</strain>
    </source>
</reference>
<evidence type="ECO:0000313" key="5">
    <source>
        <dbReference type="Proteomes" id="UP000829504"/>
    </source>
</evidence>
<evidence type="ECO:0000313" key="4">
    <source>
        <dbReference type="Proteomes" id="UP000031390"/>
    </source>
</evidence>
<gene>
    <name evidence="2" type="ORF">MCC93_00980</name>
    <name evidence="3" type="ORF">MON37_11125</name>
</gene>
<dbReference type="EMBL" id="CP094242">
    <property type="protein sequence ID" value="UNV87181.1"/>
    <property type="molecule type" value="Genomic_DNA"/>
</dbReference>
<keyword evidence="1" id="KW-1133">Transmembrane helix</keyword>
<evidence type="ECO:0000256" key="1">
    <source>
        <dbReference type="SAM" id="Phobius"/>
    </source>
</evidence>
<feature type="transmembrane region" description="Helical" evidence="1">
    <location>
        <begin position="48"/>
        <end position="67"/>
    </location>
</feature>
<evidence type="ECO:0000313" key="2">
    <source>
        <dbReference type="EMBL" id="KIC13224.1"/>
    </source>
</evidence>
<reference evidence="3 5" key="2">
    <citation type="submission" date="2022-03" db="EMBL/GenBank/DDBJ databases">
        <title>Genome sequencing of Morococcus cerebrosus.</title>
        <authorList>
            <person name="Baek M.-G."/>
            <person name="Yi H."/>
        </authorList>
    </citation>
    <scope>NUCLEOTIDE SEQUENCE [LARGE SCALE GENOMIC DNA]</scope>
    <source>
        <strain evidence="3 5">CIP 81.93</strain>
    </source>
</reference>
<keyword evidence="5" id="KW-1185">Reference proteome</keyword>
<evidence type="ECO:0000313" key="3">
    <source>
        <dbReference type="EMBL" id="UNV87181.1"/>
    </source>
</evidence>
<name>A0A0C1HG73_9NEIS</name>
<accession>A0A0C1HG73</accession>
<feature type="transmembrane region" description="Helical" evidence="1">
    <location>
        <begin position="21"/>
        <end position="42"/>
    </location>
</feature>
<dbReference type="AlphaFoldDB" id="A0A0C1HG73"/>